<dbReference type="InterPro" id="IPR050698">
    <property type="entry name" value="MBL"/>
</dbReference>
<comment type="caution">
    <text evidence="4">The sequence shown here is derived from an EMBL/GenBank/DDBJ whole genome shotgun (WGS) entry which is preliminary data.</text>
</comment>
<organism evidence="4 5">
    <name type="scientific">Thermanaerothrix solaris</name>
    <dbReference type="NCBI Taxonomy" id="3058434"/>
    <lineage>
        <taxon>Bacteria</taxon>
        <taxon>Bacillati</taxon>
        <taxon>Chloroflexota</taxon>
        <taxon>Anaerolineae</taxon>
        <taxon>Anaerolineales</taxon>
        <taxon>Anaerolineaceae</taxon>
        <taxon>Thermanaerothrix</taxon>
    </lineage>
</organism>
<dbReference type="InterPro" id="IPR036866">
    <property type="entry name" value="RibonucZ/Hydroxyglut_hydro"/>
</dbReference>
<dbReference type="Pfam" id="PF10996">
    <property type="entry name" value="Beta-Casp"/>
    <property type="match status" value="1"/>
</dbReference>
<dbReference type="PANTHER" id="PTHR11203">
    <property type="entry name" value="CLEAVAGE AND POLYADENYLATION SPECIFICITY FACTOR FAMILY MEMBER"/>
    <property type="match status" value="1"/>
</dbReference>
<feature type="domain" description="Beta-Casp" evidence="3">
    <location>
        <begin position="253"/>
        <end position="379"/>
    </location>
</feature>
<sequence length="464" mass="51796">MRIHFLGAAQTVTGAQFLLEVNSHTLLLECGLYQGKREESYRRNQTFAFDPRQISAAILSHAHIDHSGNLPNLVKQGYAGPIYTTPATAALTDIMVRDSAHVLEADVNYVNKKRRKRGEPPLEPLYTVADAEKVAPLFHPIPYQQPFEPIPGVQATLVDAGHILGSAAIVLDIEEQGHRFRLWFSGDIGRERLPLLRDPVLPEAADFLMMECTYGDHPHHDPEEAYERLREVTVRTLKRGGKVIIPAFAVGRTQELVYCYNRMLQAGEIPPVPIYVDSPLAVAASRIFQHFTDLFDEETRAFVQSGGHPALNYPQLHYVQSVEESRALNDRMDPMIIISASGMAEAGRILHHLKHNIQNPRNTIVIVSWQAPDTLGRRLVEGAPVVRIFGELFDRRAEVVAIDGFSAHAGQDMLLRYAQASQPSIQKLFLVHGEPNAAGALTEKLKEIGFRDIHYPAKDSSIDL</sequence>
<dbReference type="Gene3D" id="3.60.15.10">
    <property type="entry name" value="Ribonuclease Z/Hydroxyacylglutathione hydrolase-like"/>
    <property type="match status" value="1"/>
</dbReference>
<accession>A0ABU3NLZ9</accession>
<dbReference type="SMART" id="SM00849">
    <property type="entry name" value="Lactamase_B"/>
    <property type="match status" value="1"/>
</dbReference>
<evidence type="ECO:0000259" key="2">
    <source>
        <dbReference type="SMART" id="SM00849"/>
    </source>
</evidence>
<dbReference type="EC" id="3.-.-.-" evidence="4"/>
<dbReference type="PANTHER" id="PTHR11203:SF37">
    <property type="entry name" value="INTEGRATOR COMPLEX SUBUNIT 11"/>
    <property type="match status" value="1"/>
</dbReference>
<evidence type="ECO:0000256" key="1">
    <source>
        <dbReference type="ARBA" id="ARBA00022801"/>
    </source>
</evidence>
<dbReference type="InterPro" id="IPR011108">
    <property type="entry name" value="RMMBL"/>
</dbReference>
<dbReference type="InterPro" id="IPR022712">
    <property type="entry name" value="Beta_Casp"/>
</dbReference>
<dbReference type="Pfam" id="PF07521">
    <property type="entry name" value="RMMBL"/>
    <property type="match status" value="1"/>
</dbReference>
<dbReference type="EMBL" id="JAUHMF010000001">
    <property type="protein sequence ID" value="MDT8897868.1"/>
    <property type="molecule type" value="Genomic_DNA"/>
</dbReference>
<dbReference type="CDD" id="cd16295">
    <property type="entry name" value="TTHA0252-CPSF-like_MBL-fold"/>
    <property type="match status" value="1"/>
</dbReference>
<keyword evidence="1 4" id="KW-0378">Hydrolase</keyword>
<evidence type="ECO:0000313" key="5">
    <source>
        <dbReference type="Proteomes" id="UP001254165"/>
    </source>
</evidence>
<dbReference type="InterPro" id="IPR001279">
    <property type="entry name" value="Metallo-B-lactamas"/>
</dbReference>
<dbReference type="SMART" id="SM01027">
    <property type="entry name" value="Beta-Casp"/>
    <property type="match status" value="1"/>
</dbReference>
<dbReference type="Pfam" id="PF00753">
    <property type="entry name" value="Lactamase_B"/>
    <property type="match status" value="1"/>
</dbReference>
<name>A0ABU3NLZ9_9CHLR</name>
<evidence type="ECO:0000313" key="4">
    <source>
        <dbReference type="EMBL" id="MDT8897868.1"/>
    </source>
</evidence>
<dbReference type="Gene3D" id="3.40.50.10890">
    <property type="match status" value="1"/>
</dbReference>
<dbReference type="Proteomes" id="UP001254165">
    <property type="component" value="Unassembled WGS sequence"/>
</dbReference>
<dbReference type="RefSeq" id="WP_315624520.1">
    <property type="nucleotide sequence ID" value="NZ_JAUHMF010000001.1"/>
</dbReference>
<dbReference type="GO" id="GO:0016787">
    <property type="term" value="F:hydrolase activity"/>
    <property type="evidence" value="ECO:0007669"/>
    <property type="project" value="UniProtKB-KW"/>
</dbReference>
<gene>
    <name evidence="4" type="ORF">QYE77_06270</name>
</gene>
<evidence type="ECO:0000259" key="3">
    <source>
        <dbReference type="SMART" id="SM01027"/>
    </source>
</evidence>
<keyword evidence="5" id="KW-1185">Reference proteome</keyword>
<protein>
    <submittedName>
        <fullName evidence="4">MBL fold metallo-hydrolase</fullName>
        <ecNumber evidence="4">3.-.-.-</ecNumber>
    </submittedName>
</protein>
<dbReference type="SUPFAM" id="SSF56281">
    <property type="entry name" value="Metallo-hydrolase/oxidoreductase"/>
    <property type="match status" value="1"/>
</dbReference>
<feature type="domain" description="Metallo-beta-lactamase" evidence="2">
    <location>
        <begin position="13"/>
        <end position="248"/>
    </location>
</feature>
<reference evidence="4 5" key="1">
    <citation type="submission" date="2023-07" db="EMBL/GenBank/DDBJ databases">
        <title>Novel species of Thermanaerothrix with wide hydrolytic capabilities.</title>
        <authorList>
            <person name="Zayulina K.S."/>
            <person name="Podosokorskaya O.A."/>
            <person name="Elcheninov A.G."/>
        </authorList>
    </citation>
    <scope>NUCLEOTIDE SEQUENCE [LARGE SCALE GENOMIC DNA]</scope>
    <source>
        <strain evidence="4 5">4228-RoL</strain>
    </source>
</reference>
<proteinExistence type="predicted"/>